<name>A0A914C0R3_9BILA</name>
<evidence type="ECO:0000313" key="2">
    <source>
        <dbReference type="Proteomes" id="UP000887540"/>
    </source>
</evidence>
<feature type="domain" description="DUF7622" evidence="1">
    <location>
        <begin position="166"/>
        <end position="249"/>
    </location>
</feature>
<dbReference type="InterPro" id="IPR056039">
    <property type="entry name" value="DUF7622"/>
</dbReference>
<protein>
    <recommendedName>
        <fullName evidence="1">DUF7622 domain-containing protein</fullName>
    </recommendedName>
</protein>
<dbReference type="Pfam" id="PF24602">
    <property type="entry name" value="DUF7622"/>
    <property type="match status" value="1"/>
</dbReference>
<dbReference type="PANTHER" id="PTHR37433:SF20">
    <property type="entry name" value="ACTIVIN_RECP DOMAIN-CONTAINING PROTEIN"/>
    <property type="match status" value="1"/>
</dbReference>
<dbReference type="InterPro" id="IPR045860">
    <property type="entry name" value="Snake_toxin-like_sf"/>
</dbReference>
<dbReference type="SUPFAM" id="SSF57302">
    <property type="entry name" value="Snake toxin-like"/>
    <property type="match status" value="1"/>
</dbReference>
<proteinExistence type="predicted"/>
<keyword evidence="2" id="KW-1185">Reference proteome</keyword>
<dbReference type="AlphaFoldDB" id="A0A914C0R3"/>
<dbReference type="PANTHER" id="PTHR37433">
    <property type="entry name" value="PROTEIN CBG25136-RELATED"/>
    <property type="match status" value="1"/>
</dbReference>
<evidence type="ECO:0000313" key="3">
    <source>
        <dbReference type="WBParaSite" id="ACRNAN_Path_145.g511.t1"/>
    </source>
</evidence>
<accession>A0A914C0R3</accession>
<dbReference type="WBParaSite" id="ACRNAN_Path_145.g511.t1">
    <property type="protein sequence ID" value="ACRNAN_Path_145.g511.t1"/>
    <property type="gene ID" value="ACRNAN_Path_145.g511"/>
</dbReference>
<dbReference type="Proteomes" id="UP000887540">
    <property type="component" value="Unplaced"/>
</dbReference>
<evidence type="ECO:0000259" key="1">
    <source>
        <dbReference type="Pfam" id="PF24602"/>
    </source>
</evidence>
<sequence length="269" mass="29865">MSVDHKIQGCVAGVDSSRLQMGCRTNKAEATLCLCNSTDLCNREFVQLATPSSITAVSLPETKCHSYTEAPYIQKVSKENFCPSDYCFFIQTNVTNYANETEIMTSTSCGQMLQYNFDFLIGSLWPGPGLFADGCYLLQAQGKDTMLGCVCSKNGCNKNAPYKITPGDIHCHLAYGATSEDQLNAKEFCKGDFCILQRTLVPGYGIQWLKGCLSANESDAVGKLRPGYRNILGVEQWLCNTDFCNFDLEMEIMPIIRRLFAPHLLQMLL</sequence>
<reference evidence="3" key="1">
    <citation type="submission" date="2022-11" db="UniProtKB">
        <authorList>
            <consortium name="WormBaseParasite"/>
        </authorList>
    </citation>
    <scope>IDENTIFICATION</scope>
</reference>
<organism evidence="2 3">
    <name type="scientific">Acrobeloides nanus</name>
    <dbReference type="NCBI Taxonomy" id="290746"/>
    <lineage>
        <taxon>Eukaryota</taxon>
        <taxon>Metazoa</taxon>
        <taxon>Ecdysozoa</taxon>
        <taxon>Nematoda</taxon>
        <taxon>Chromadorea</taxon>
        <taxon>Rhabditida</taxon>
        <taxon>Tylenchina</taxon>
        <taxon>Cephalobomorpha</taxon>
        <taxon>Cephaloboidea</taxon>
        <taxon>Cephalobidae</taxon>
        <taxon>Acrobeloides</taxon>
    </lineage>
</organism>